<reference evidence="2" key="1">
    <citation type="submission" date="2021-01" db="EMBL/GenBank/DDBJ databases">
        <title>Whole genome shotgun sequence of Actinoplanes capillaceus NBRC 16408.</title>
        <authorList>
            <person name="Komaki H."/>
            <person name="Tamura T."/>
        </authorList>
    </citation>
    <scope>NUCLEOTIDE SEQUENCE [LARGE SCALE GENOMIC DNA]</scope>
    <source>
        <strain evidence="2">NBRC 16408</strain>
    </source>
</reference>
<organism evidence="2">
    <name type="scientific">Actinoplanes campanulatus</name>
    <dbReference type="NCBI Taxonomy" id="113559"/>
    <lineage>
        <taxon>Bacteria</taxon>
        <taxon>Bacillati</taxon>
        <taxon>Actinomycetota</taxon>
        <taxon>Actinomycetes</taxon>
        <taxon>Micromonosporales</taxon>
        <taxon>Micromonosporaceae</taxon>
        <taxon>Actinoplanes</taxon>
    </lineage>
</organism>
<evidence type="ECO:0000256" key="1">
    <source>
        <dbReference type="SAM" id="MobiDB-lite"/>
    </source>
</evidence>
<feature type="region of interest" description="Disordered" evidence="1">
    <location>
        <begin position="1"/>
        <end position="25"/>
    </location>
</feature>
<evidence type="ECO:0000313" key="2">
    <source>
        <dbReference type="EMBL" id="GID47165.1"/>
    </source>
</evidence>
<name>A0ABQ3WLM7_9ACTN</name>
<gene>
    <name evidence="2" type="ORF">Aca07nite_44400</name>
</gene>
<dbReference type="EMBL" id="BOMF01000087">
    <property type="protein sequence ID" value="GID47165.1"/>
    <property type="molecule type" value="Genomic_DNA"/>
</dbReference>
<feature type="compositionally biased region" description="Polar residues" evidence="1">
    <location>
        <begin position="1"/>
        <end position="10"/>
    </location>
</feature>
<proteinExistence type="predicted"/>
<sequence length="120" mass="12722">MRSTASSTPAAQPGPTAQRLSAAQSMSAALAGRAARVTPGSARDPLDRLRTRERIESIARLRAAARALGDVDVSGWDDDTLTDHLDDLSRVLCTLDAELARVADAVRARGFRIAEEPKAA</sequence>
<protein>
    <submittedName>
        <fullName evidence="2">Uncharacterized protein</fullName>
    </submittedName>
</protein>
<comment type="caution">
    <text evidence="2">The sequence shown here is derived from an EMBL/GenBank/DDBJ whole genome shotgun (WGS) entry which is preliminary data.</text>
</comment>
<accession>A0ABQ3WLM7</accession>